<dbReference type="EMBL" id="JPMV01000020">
    <property type="protein sequence ID" value="KGI81221.1"/>
    <property type="molecule type" value="Genomic_DNA"/>
</dbReference>
<accession>A0ABR4X3G6</accession>
<dbReference type="SUPFAM" id="SSF54909">
    <property type="entry name" value="Dimeric alpha+beta barrel"/>
    <property type="match status" value="1"/>
</dbReference>
<sequence>MRVCFVLRVKPERMDEYRQRHRDVWPSMRRALSEAGWHNYSLFLRQDGLLVGYLECEDFEAAKEAMARTEVNRLWQAEMAEFFADTDGADPDQAMVGLEEVFHLD</sequence>
<dbReference type="InterPro" id="IPR011008">
    <property type="entry name" value="Dimeric_a/b-barrel"/>
</dbReference>
<dbReference type="Gene3D" id="3.30.70.100">
    <property type="match status" value="1"/>
</dbReference>
<evidence type="ECO:0000313" key="1">
    <source>
        <dbReference type="EMBL" id="KGI81221.1"/>
    </source>
</evidence>
<dbReference type="PANTHER" id="PTHR34389">
    <property type="entry name" value="L-RHAMNOSE MUTAROTASE"/>
    <property type="match status" value="1"/>
</dbReference>
<gene>
    <name evidence="1" type="ORF">IL38_12000</name>
</gene>
<protein>
    <submittedName>
        <fullName evidence="1">L-rhamnose mutarotase</fullName>
    </submittedName>
</protein>
<dbReference type="RefSeq" id="WP_043573398.1">
    <property type="nucleotide sequence ID" value="NZ_CP022752.1"/>
</dbReference>
<organism evidence="1 2">
    <name type="scientific">Actinopolyspora erythraea</name>
    <dbReference type="NCBI Taxonomy" id="414996"/>
    <lineage>
        <taxon>Bacteria</taxon>
        <taxon>Bacillati</taxon>
        <taxon>Actinomycetota</taxon>
        <taxon>Actinomycetes</taxon>
        <taxon>Actinopolysporales</taxon>
        <taxon>Actinopolysporaceae</taxon>
        <taxon>Actinopolyspora</taxon>
    </lineage>
</organism>
<evidence type="ECO:0000313" key="2">
    <source>
        <dbReference type="Proteomes" id="UP000029737"/>
    </source>
</evidence>
<dbReference type="Proteomes" id="UP000029737">
    <property type="component" value="Unassembled WGS sequence"/>
</dbReference>
<dbReference type="PANTHER" id="PTHR34389:SF2">
    <property type="entry name" value="L-RHAMNOSE MUTAROTASE"/>
    <property type="match status" value="1"/>
</dbReference>
<keyword evidence="2" id="KW-1185">Reference proteome</keyword>
<dbReference type="InterPro" id="IPR008000">
    <property type="entry name" value="Rham/fucose_mutarotase"/>
</dbReference>
<name>A0ABR4X3G6_9ACTN</name>
<reference evidence="1 2" key="1">
    <citation type="journal article" date="2014" name="PLoS ONE">
        <title>Identification and Characterization of a New Erythromycin Biosynthetic Gene Cluster in Actinopolyspora erythraea YIM90600, a Novel Erythronolide-Producing Halophilic Actinomycete Isolated from Salt Field.</title>
        <authorList>
            <person name="Chen D."/>
            <person name="Feng J."/>
            <person name="Huang L."/>
            <person name="Zhang Q."/>
            <person name="Wu J."/>
            <person name="Zhu X."/>
            <person name="Duan Y."/>
            <person name="Xu Z."/>
        </authorList>
    </citation>
    <scope>NUCLEOTIDE SEQUENCE [LARGE SCALE GENOMIC DNA]</scope>
    <source>
        <strain evidence="1 2">YIM90600</strain>
    </source>
</reference>
<proteinExistence type="predicted"/>
<comment type="caution">
    <text evidence="1">The sequence shown here is derived from an EMBL/GenBank/DDBJ whole genome shotgun (WGS) entry which is preliminary data.</text>
</comment>
<dbReference type="Pfam" id="PF05336">
    <property type="entry name" value="rhaM"/>
    <property type="match status" value="1"/>
</dbReference>